<evidence type="ECO:0000256" key="2">
    <source>
        <dbReference type="ARBA" id="ARBA00005194"/>
    </source>
</evidence>
<evidence type="ECO:0000256" key="14">
    <source>
        <dbReference type="ARBA" id="ARBA00023160"/>
    </source>
</evidence>
<evidence type="ECO:0000256" key="10">
    <source>
        <dbReference type="ARBA" id="ARBA00022989"/>
    </source>
</evidence>
<keyword evidence="5" id="KW-0444">Lipid biosynthesis</keyword>
<dbReference type="InterPro" id="IPR001104">
    <property type="entry name" value="3-oxo-5_a-steroid_4-DH_C"/>
</dbReference>
<evidence type="ECO:0000256" key="7">
    <source>
        <dbReference type="ARBA" id="ARBA00022824"/>
    </source>
</evidence>
<dbReference type="CDD" id="cd01801">
    <property type="entry name" value="Ubl_TECR_like"/>
    <property type="match status" value="1"/>
</dbReference>
<feature type="compositionally biased region" description="Low complexity" evidence="15">
    <location>
        <begin position="1"/>
        <end position="13"/>
    </location>
</feature>
<keyword evidence="9" id="KW-0521">NADP</keyword>
<comment type="subcellular location">
    <subcellularLocation>
        <location evidence="1">Endoplasmic reticulum membrane</location>
        <topology evidence="1">Multi-pass membrane protein</topology>
    </subcellularLocation>
</comment>
<evidence type="ECO:0000256" key="15">
    <source>
        <dbReference type="SAM" id="MobiDB-lite"/>
    </source>
</evidence>
<dbReference type="Pfam" id="PF21696">
    <property type="entry name" value="TECR_N"/>
    <property type="match status" value="1"/>
</dbReference>
<evidence type="ECO:0000313" key="18">
    <source>
        <dbReference type="Proteomes" id="UP000759131"/>
    </source>
</evidence>
<dbReference type="Gene3D" id="3.10.20.90">
    <property type="entry name" value="Phosphatidylinositol 3-kinase Catalytic Subunit, Chain A, domain 1"/>
    <property type="match status" value="1"/>
</dbReference>
<feature type="domain" description="Ubiquitin-like" evidence="16">
    <location>
        <begin position="48"/>
        <end position="104"/>
    </location>
</feature>
<dbReference type="InterPro" id="IPR029071">
    <property type="entry name" value="Ubiquitin-like_domsf"/>
</dbReference>
<dbReference type="PROSITE" id="PS50053">
    <property type="entry name" value="UBIQUITIN_2"/>
    <property type="match status" value="1"/>
</dbReference>
<reference evidence="17" key="1">
    <citation type="submission" date="2020-11" db="EMBL/GenBank/DDBJ databases">
        <authorList>
            <person name="Tran Van P."/>
        </authorList>
    </citation>
    <scope>NUCLEOTIDE SEQUENCE</scope>
</reference>
<accession>A0A7R9LNQ6</accession>
<keyword evidence="18" id="KW-1185">Reference proteome</keyword>
<dbReference type="Pfam" id="PF02544">
    <property type="entry name" value="Steroid_dh"/>
    <property type="match status" value="1"/>
</dbReference>
<dbReference type="GO" id="GO:0005789">
    <property type="term" value="C:endoplasmic reticulum membrane"/>
    <property type="evidence" value="ECO:0007669"/>
    <property type="project" value="UniProtKB-SubCell"/>
</dbReference>
<protein>
    <recommendedName>
        <fullName evidence="4">very-long-chain enoyl-CoA reductase</fullName>
        <ecNumber evidence="4">1.3.1.93</ecNumber>
    </recommendedName>
</protein>
<evidence type="ECO:0000256" key="3">
    <source>
        <dbReference type="ARBA" id="ARBA00007742"/>
    </source>
</evidence>
<dbReference type="PROSITE" id="PS50244">
    <property type="entry name" value="S5A_REDUCTASE"/>
    <property type="match status" value="1"/>
</dbReference>
<dbReference type="OrthoDB" id="540503at2759"/>
<keyword evidence="14" id="KW-0275">Fatty acid biosynthesis</keyword>
<dbReference type="InterPro" id="IPR039357">
    <property type="entry name" value="SRD5A/TECR"/>
</dbReference>
<evidence type="ECO:0000256" key="12">
    <source>
        <dbReference type="ARBA" id="ARBA00023098"/>
    </source>
</evidence>
<evidence type="ECO:0000256" key="4">
    <source>
        <dbReference type="ARBA" id="ARBA00012530"/>
    </source>
</evidence>
<dbReference type="SUPFAM" id="SSF54236">
    <property type="entry name" value="Ubiquitin-like"/>
    <property type="match status" value="1"/>
</dbReference>
<evidence type="ECO:0000259" key="16">
    <source>
        <dbReference type="PROSITE" id="PS50053"/>
    </source>
</evidence>
<dbReference type="FunFam" id="3.10.20.90:FF:000131">
    <property type="entry name" value="trans-2,3-enoyl-CoA reductase-like"/>
    <property type="match status" value="1"/>
</dbReference>
<dbReference type="GO" id="GO:0042761">
    <property type="term" value="P:very long-chain fatty acid biosynthetic process"/>
    <property type="evidence" value="ECO:0007669"/>
    <property type="project" value="TreeGrafter"/>
</dbReference>
<keyword evidence="7" id="KW-0256">Endoplasmic reticulum</keyword>
<dbReference type="PANTHER" id="PTHR10556:SF28">
    <property type="entry name" value="VERY-LONG-CHAIN ENOYL-COA REDUCTASE"/>
    <property type="match status" value="1"/>
</dbReference>
<keyword evidence="13" id="KW-0472">Membrane</keyword>
<keyword evidence="11" id="KW-0560">Oxidoreductase</keyword>
<sequence length="282" mass="32291">MSTSFTTLHTTVTEETDRETDSERDMDLDILKAGVVGDSAKPVVSLTNINPNSTVTDIKKAIHRQKKSLYPERQSLRLETRGKPLADNAVLKTLDLQKGRVLYVKDLGPQIGWSTVFLAEYMGPLFAYLISYTRPVWLYGQSASAPMSYAVHAAAICWSIHYLKRVLETLFVHRFSHSTMPLLNLFKNCSYYWGFAFYIGYYVNHPLYTEPYFGKLQVYSSLIAFLVFELGNLSIHLALRDLRPAGSTERRIPMPTANPFTILFRYVSCPNYAYEWYSWAAF</sequence>
<keyword evidence="6" id="KW-0812">Transmembrane</keyword>
<evidence type="ECO:0000313" key="17">
    <source>
        <dbReference type="EMBL" id="CAD7645052.1"/>
    </source>
</evidence>
<dbReference type="InterPro" id="IPR000626">
    <property type="entry name" value="Ubiquitin-like_dom"/>
</dbReference>
<dbReference type="Proteomes" id="UP000759131">
    <property type="component" value="Unassembled WGS sequence"/>
</dbReference>
<evidence type="ECO:0000256" key="5">
    <source>
        <dbReference type="ARBA" id="ARBA00022516"/>
    </source>
</evidence>
<evidence type="ECO:0000256" key="13">
    <source>
        <dbReference type="ARBA" id="ARBA00023136"/>
    </source>
</evidence>
<feature type="non-terminal residue" evidence="17">
    <location>
        <position position="1"/>
    </location>
</feature>
<proteinExistence type="inferred from homology"/>
<feature type="region of interest" description="Disordered" evidence="15">
    <location>
        <begin position="1"/>
        <end position="22"/>
    </location>
</feature>
<dbReference type="EMBL" id="OC887661">
    <property type="protein sequence ID" value="CAD7645052.1"/>
    <property type="molecule type" value="Genomic_DNA"/>
</dbReference>
<gene>
    <name evidence="17" type="ORF">OSB1V03_LOCUS20330</name>
</gene>
<evidence type="ECO:0000256" key="9">
    <source>
        <dbReference type="ARBA" id="ARBA00022857"/>
    </source>
</evidence>
<dbReference type="AlphaFoldDB" id="A0A7R9LNQ6"/>
<evidence type="ECO:0000256" key="8">
    <source>
        <dbReference type="ARBA" id="ARBA00022832"/>
    </source>
</evidence>
<organism evidence="17">
    <name type="scientific">Medioppia subpectinata</name>
    <dbReference type="NCBI Taxonomy" id="1979941"/>
    <lineage>
        <taxon>Eukaryota</taxon>
        <taxon>Metazoa</taxon>
        <taxon>Ecdysozoa</taxon>
        <taxon>Arthropoda</taxon>
        <taxon>Chelicerata</taxon>
        <taxon>Arachnida</taxon>
        <taxon>Acari</taxon>
        <taxon>Acariformes</taxon>
        <taxon>Sarcoptiformes</taxon>
        <taxon>Oribatida</taxon>
        <taxon>Brachypylina</taxon>
        <taxon>Oppioidea</taxon>
        <taxon>Oppiidae</taxon>
        <taxon>Medioppia</taxon>
    </lineage>
</organism>
<comment type="similarity">
    <text evidence="3">Belongs to the steroid 5-alpha reductase family.</text>
</comment>
<name>A0A7R9LNQ6_9ACAR</name>
<dbReference type="GO" id="GO:0102758">
    <property type="term" value="F:very-long-chain enoyl-CoA reductase activity"/>
    <property type="evidence" value="ECO:0007669"/>
    <property type="project" value="UniProtKB-EC"/>
</dbReference>
<dbReference type="EMBL" id="CAJPIZ010033086">
    <property type="protein sequence ID" value="CAG2120383.1"/>
    <property type="molecule type" value="Genomic_DNA"/>
</dbReference>
<dbReference type="EC" id="1.3.1.93" evidence="4"/>
<dbReference type="PANTHER" id="PTHR10556">
    <property type="entry name" value="3-OXO-5-ALPHA-STEROID 4-DEHYDROGENASE"/>
    <property type="match status" value="1"/>
</dbReference>
<evidence type="ECO:0000256" key="11">
    <source>
        <dbReference type="ARBA" id="ARBA00023002"/>
    </source>
</evidence>
<comment type="pathway">
    <text evidence="2">Lipid metabolism; fatty acid biosynthesis.</text>
</comment>
<keyword evidence="12" id="KW-0443">Lipid metabolism</keyword>
<dbReference type="InterPro" id="IPR049127">
    <property type="entry name" value="TECR-like_N"/>
</dbReference>
<keyword evidence="8" id="KW-0276">Fatty acid metabolism</keyword>
<keyword evidence="10" id="KW-1133">Transmembrane helix</keyword>
<evidence type="ECO:0000256" key="1">
    <source>
        <dbReference type="ARBA" id="ARBA00004477"/>
    </source>
</evidence>
<evidence type="ECO:0000256" key="6">
    <source>
        <dbReference type="ARBA" id="ARBA00022692"/>
    </source>
</evidence>